<protein>
    <submittedName>
        <fullName evidence="3">Uncharacterized protein</fullName>
    </submittedName>
</protein>
<evidence type="ECO:0000256" key="1">
    <source>
        <dbReference type="SAM" id="MobiDB-lite"/>
    </source>
</evidence>
<organism evidence="3 4">
    <name type="scientific">Candidatus Microsaccharimonas sossegonensis</name>
    <dbReference type="NCBI Taxonomy" id="2506948"/>
    <lineage>
        <taxon>Bacteria</taxon>
        <taxon>Candidatus Saccharimonadota</taxon>
        <taxon>Candidatus Saccharimonadia</taxon>
        <taxon>Candidatus Saccharimonadales</taxon>
        <taxon>Candidatus Saccharimonadaceae</taxon>
        <taxon>Candidatus Microsaccharimonas</taxon>
    </lineage>
</organism>
<evidence type="ECO:0000256" key="2">
    <source>
        <dbReference type="SAM" id="Phobius"/>
    </source>
</evidence>
<proteinExistence type="predicted"/>
<comment type="caution">
    <text evidence="3">The sequence shown here is derived from an EMBL/GenBank/DDBJ whole genome shotgun (WGS) entry which is preliminary data.</text>
</comment>
<feature type="transmembrane region" description="Helical" evidence="2">
    <location>
        <begin position="106"/>
        <end position="125"/>
    </location>
</feature>
<feature type="region of interest" description="Disordered" evidence="1">
    <location>
        <begin position="1"/>
        <end position="88"/>
    </location>
</feature>
<keyword evidence="2" id="KW-0472">Membrane</keyword>
<dbReference type="AlphaFoldDB" id="A0A4Q0AHC9"/>
<gene>
    <name evidence="3" type="ORF">EOT05_01220</name>
</gene>
<keyword evidence="2" id="KW-1133">Transmembrane helix</keyword>
<evidence type="ECO:0000313" key="4">
    <source>
        <dbReference type="Proteomes" id="UP000289257"/>
    </source>
</evidence>
<sequence>MASPQSTLPNDEKEAQDSAHNPGEQAYQDGIGSAYSGAGLDQLEAFANDPANHGGDNKNGGDSTDAVRDAEDAGGNWQSNYRGGQSAKGRRFTTANFKGFVKKRGAIFAVLAFLGIGGGVVGGFLGPASMLVNLMENMTINNDSSSTSMERRFMKAFGFATTGDPICANSSKSITCKMGRISNVALDQLKTKGITPIYDSSTTNTDSKKGYPSKNPTGYSIETEAGKVNVAAKDLTGYLAKNPKVAAKILGTGGAFNLRLKAWSGKYITKKFLDPFNLKKDGGIADGKNGGVASKDRFSKALEKIRARIPGIDKLNAVPDGIRAKVNDQLGKAKKGGVGYTLAVAGCMGVKAPGYIAAGVAAIQLAQILPYINDVILSPASKLKASGVDTSAGFTSDDMSAIGSLLTNKSPRSSDGKMSSALDSPILLSALGINKGKPPVSAAYTPGYAALTNPVVVGSVAASKAVQPACNVVLNPASMYSAMAVDAAITVASSTTLVGGLIKVAGSVAISEIATQATQAIITDIASKVLASVAANNAIPKAVGQDLGDVLGISGLAFFSAGGMARNLPALKTTQLSGYVALQQQNQAFRKQMDIASLSPFDTSSQYTFLGSIVNNLSVATLATGSYDGSIFSQILGYLKTPFVSLSPSASAANFTPESCGYAADFGLDTTDPSNTPAINAAGMPCTGITTDQASMSTSEALTLIQNEGWLDESITIPDGATIDDLVSSGYIKSGTPLSDFITSCGNASSGDYLFNSAGCTVNSVTKDPNTVSGSLSKNSSCTNGACVGSKNDFGSTTTGQVKDPRSLLAISVFLLDYQTIQSLNGEDVISGNSTATSSSLDKKSLAAKIVAKNRVTYLNNNVKPKLEDIASGKVDGNAMPCGININILKIIDTVTDSYPIKISDLNRMCSNNSTAGGRSSPASRHYAGNGSGLDIAVANGKVLDGRNAASVGVINLEMPILSAAAINGKSSRVGQSACGPAVTLAVGVTTFPDNCDHVHVDVPPASDPNLQYDPSVRP</sequence>
<reference evidence="3" key="1">
    <citation type="submission" date="2019-01" db="EMBL/GenBank/DDBJ databases">
        <title>Genomic signatures and co-occurrence patterns of the ultra-small Saccharimodia (Patescibacteria phylum) suggest a symbiotic lifestyle.</title>
        <authorList>
            <person name="Lemos L."/>
            <person name="Medeiros J."/>
            <person name="Andreote F."/>
            <person name="Fernandes G."/>
            <person name="Varani A."/>
            <person name="Oliveira G."/>
            <person name="Pylro V."/>
        </authorList>
    </citation>
    <scope>NUCLEOTIDE SEQUENCE [LARGE SCALE GENOMIC DNA]</scope>
    <source>
        <strain evidence="3">AMD02</strain>
    </source>
</reference>
<keyword evidence="2" id="KW-0812">Transmembrane</keyword>
<name>A0A4Q0AHC9_9BACT</name>
<evidence type="ECO:0000313" key="3">
    <source>
        <dbReference type="EMBL" id="RWZ78369.1"/>
    </source>
</evidence>
<accession>A0A4Q0AHC9</accession>
<dbReference type="EMBL" id="SCKX01000001">
    <property type="protein sequence ID" value="RWZ78369.1"/>
    <property type="molecule type" value="Genomic_DNA"/>
</dbReference>
<keyword evidence="4" id="KW-1185">Reference proteome</keyword>
<dbReference type="Proteomes" id="UP000289257">
    <property type="component" value="Unassembled WGS sequence"/>
</dbReference>